<dbReference type="GO" id="GO:0020037">
    <property type="term" value="F:heme binding"/>
    <property type="evidence" value="ECO:0007669"/>
    <property type="project" value="InterPro"/>
</dbReference>
<dbReference type="PANTHER" id="PTHR47366">
    <property type="entry name" value="TWO-ON-TWO HEMOGLOBIN-3"/>
    <property type="match status" value="1"/>
</dbReference>
<sequence>MNQIALEEIFDHLGEAHLEQLIAAFYRRVKTDDILNPMYPQDDLDGAEYRLKEFLVYRLGGPQRYLKERGHPALRMRHAPFAINQSARDRWMELMTAAMTETEVPAEIRQTLEMFFDQMATFLINRAG</sequence>
<dbReference type="InterPro" id="IPR044203">
    <property type="entry name" value="GlbO/GLB3-like"/>
</dbReference>
<evidence type="ECO:0000256" key="1">
    <source>
        <dbReference type="ARBA" id="ARBA00022448"/>
    </source>
</evidence>
<dbReference type="RefSeq" id="WP_145190212.1">
    <property type="nucleotide sequence ID" value="NZ_CP036266.1"/>
</dbReference>
<evidence type="ECO:0000256" key="3">
    <source>
        <dbReference type="ARBA" id="ARBA00022723"/>
    </source>
</evidence>
<protein>
    <submittedName>
        <fullName evidence="6">Group 2 truncated hemoglobin GlbO</fullName>
    </submittedName>
</protein>
<dbReference type="InterPro" id="IPR012292">
    <property type="entry name" value="Globin/Proto"/>
</dbReference>
<evidence type="ECO:0000313" key="7">
    <source>
        <dbReference type="Proteomes" id="UP000320421"/>
    </source>
</evidence>
<dbReference type="EMBL" id="CP036266">
    <property type="protein sequence ID" value="QDT23185.1"/>
    <property type="molecule type" value="Genomic_DNA"/>
</dbReference>
<dbReference type="OrthoDB" id="9790913at2"/>
<keyword evidence="7" id="KW-1185">Reference proteome</keyword>
<dbReference type="SUPFAM" id="SSF46458">
    <property type="entry name" value="Globin-like"/>
    <property type="match status" value="1"/>
</dbReference>
<dbReference type="PANTHER" id="PTHR47366:SF1">
    <property type="entry name" value="TWO-ON-TWO HEMOGLOBIN-3"/>
    <property type="match status" value="1"/>
</dbReference>
<name>A0A517PUX5_9PLAN</name>
<evidence type="ECO:0000256" key="4">
    <source>
        <dbReference type="ARBA" id="ARBA00023004"/>
    </source>
</evidence>
<proteinExistence type="inferred from homology"/>
<gene>
    <name evidence="6" type="primary">glbO</name>
    <name evidence="6" type="ORF">HG66A1_50010</name>
</gene>
<accession>A0A517PUX5</accession>
<dbReference type="GO" id="GO:0005344">
    <property type="term" value="F:oxygen carrier activity"/>
    <property type="evidence" value="ECO:0007669"/>
    <property type="project" value="InterPro"/>
</dbReference>
<dbReference type="Gene3D" id="1.10.490.10">
    <property type="entry name" value="Globins"/>
    <property type="match status" value="1"/>
</dbReference>
<dbReference type="InterPro" id="IPR009050">
    <property type="entry name" value="Globin-like_sf"/>
</dbReference>
<dbReference type="InterPro" id="IPR001486">
    <property type="entry name" value="Hemoglobin_trunc"/>
</dbReference>
<keyword evidence="4" id="KW-0408">Iron</keyword>
<reference evidence="6 7" key="1">
    <citation type="submission" date="2019-02" db="EMBL/GenBank/DDBJ databases">
        <title>Deep-cultivation of Planctomycetes and their phenomic and genomic characterization uncovers novel biology.</title>
        <authorList>
            <person name="Wiegand S."/>
            <person name="Jogler M."/>
            <person name="Boedeker C."/>
            <person name="Pinto D."/>
            <person name="Vollmers J."/>
            <person name="Rivas-Marin E."/>
            <person name="Kohn T."/>
            <person name="Peeters S.H."/>
            <person name="Heuer A."/>
            <person name="Rast P."/>
            <person name="Oberbeckmann S."/>
            <person name="Bunk B."/>
            <person name="Jeske O."/>
            <person name="Meyerdierks A."/>
            <person name="Storesund J.E."/>
            <person name="Kallscheuer N."/>
            <person name="Luecker S."/>
            <person name="Lage O.M."/>
            <person name="Pohl T."/>
            <person name="Merkel B.J."/>
            <person name="Hornburger P."/>
            <person name="Mueller R.-W."/>
            <person name="Bruemmer F."/>
            <person name="Labrenz M."/>
            <person name="Spormann A.M."/>
            <person name="Op den Camp H."/>
            <person name="Overmann J."/>
            <person name="Amann R."/>
            <person name="Jetten M.S.M."/>
            <person name="Mascher T."/>
            <person name="Medema M.H."/>
            <person name="Devos D.P."/>
            <person name="Kaster A.-K."/>
            <person name="Ovreas L."/>
            <person name="Rohde M."/>
            <person name="Galperin M.Y."/>
            <person name="Jogler C."/>
        </authorList>
    </citation>
    <scope>NUCLEOTIDE SEQUENCE [LARGE SCALE GENOMIC DNA]</scope>
    <source>
        <strain evidence="6 7">HG66A1</strain>
    </source>
</reference>
<dbReference type="GO" id="GO:0046872">
    <property type="term" value="F:metal ion binding"/>
    <property type="evidence" value="ECO:0007669"/>
    <property type="project" value="UniProtKB-KW"/>
</dbReference>
<dbReference type="AlphaFoldDB" id="A0A517PUX5"/>
<keyword evidence="2" id="KW-0349">Heme</keyword>
<keyword evidence="1" id="KW-0813">Transport</keyword>
<evidence type="ECO:0000256" key="2">
    <source>
        <dbReference type="ARBA" id="ARBA00022617"/>
    </source>
</evidence>
<evidence type="ECO:0000313" key="6">
    <source>
        <dbReference type="EMBL" id="QDT23185.1"/>
    </source>
</evidence>
<comment type="similarity">
    <text evidence="5">Belongs to the truncated hemoglobin family. Group II subfamily.</text>
</comment>
<organism evidence="6 7">
    <name type="scientific">Gimesia chilikensis</name>
    <dbReference type="NCBI Taxonomy" id="2605989"/>
    <lineage>
        <taxon>Bacteria</taxon>
        <taxon>Pseudomonadati</taxon>
        <taxon>Planctomycetota</taxon>
        <taxon>Planctomycetia</taxon>
        <taxon>Planctomycetales</taxon>
        <taxon>Planctomycetaceae</taxon>
        <taxon>Gimesia</taxon>
    </lineage>
</organism>
<dbReference type="Proteomes" id="UP000320421">
    <property type="component" value="Chromosome"/>
</dbReference>
<keyword evidence="3" id="KW-0479">Metal-binding</keyword>
<evidence type="ECO:0000256" key="5">
    <source>
        <dbReference type="ARBA" id="ARBA00034496"/>
    </source>
</evidence>
<dbReference type="GO" id="GO:0019825">
    <property type="term" value="F:oxygen binding"/>
    <property type="evidence" value="ECO:0007669"/>
    <property type="project" value="InterPro"/>
</dbReference>
<dbReference type="Pfam" id="PF01152">
    <property type="entry name" value="Bac_globin"/>
    <property type="match status" value="1"/>
</dbReference>